<evidence type="ECO:0000313" key="3">
    <source>
        <dbReference type="EMBL" id="KIK38866.1"/>
    </source>
</evidence>
<dbReference type="GO" id="GO:0005634">
    <property type="term" value="C:nucleus"/>
    <property type="evidence" value="ECO:0007669"/>
    <property type="project" value="TreeGrafter"/>
</dbReference>
<dbReference type="Proteomes" id="UP000054485">
    <property type="component" value="Unassembled WGS sequence"/>
</dbReference>
<dbReference type="Gene3D" id="1.20.272.10">
    <property type="match status" value="1"/>
</dbReference>
<dbReference type="GO" id="GO:0003677">
    <property type="term" value="F:DNA binding"/>
    <property type="evidence" value="ECO:0007669"/>
    <property type="project" value="InterPro"/>
</dbReference>
<dbReference type="AlphaFoldDB" id="A0A0D0AAP0"/>
<protein>
    <recommendedName>
        <fullName evidence="2">DNA replication factor RFC1 C-terminal domain-containing protein</fullName>
    </recommendedName>
</protein>
<dbReference type="InterPro" id="IPR008921">
    <property type="entry name" value="DNA_pol3_clamp-load_cplx_C"/>
</dbReference>
<evidence type="ECO:0000259" key="2">
    <source>
        <dbReference type="Pfam" id="PF08519"/>
    </source>
</evidence>
<dbReference type="PANTHER" id="PTHR23389">
    <property type="entry name" value="CHROMOSOME TRANSMISSION FIDELITY FACTOR 18"/>
    <property type="match status" value="1"/>
</dbReference>
<keyword evidence="4" id="KW-1185">Reference proteome</keyword>
<feature type="domain" description="DNA replication factor RFC1 C-terminal" evidence="2">
    <location>
        <begin position="15"/>
        <end position="174"/>
    </location>
</feature>
<dbReference type="STRING" id="930992.A0A0D0AAP0"/>
<dbReference type="InterPro" id="IPR013725">
    <property type="entry name" value="DNA_replication_fac_RFC1_C"/>
</dbReference>
<keyword evidence="1" id="KW-0235">DNA replication</keyword>
<dbReference type="GO" id="GO:0003689">
    <property type="term" value="F:DNA clamp loader activity"/>
    <property type="evidence" value="ECO:0007669"/>
    <property type="project" value="InterPro"/>
</dbReference>
<dbReference type="GO" id="GO:0005524">
    <property type="term" value="F:ATP binding"/>
    <property type="evidence" value="ECO:0007669"/>
    <property type="project" value="InterPro"/>
</dbReference>
<organism evidence="3 4">
    <name type="scientific">Suillus luteus UH-Slu-Lm8-n1</name>
    <dbReference type="NCBI Taxonomy" id="930992"/>
    <lineage>
        <taxon>Eukaryota</taxon>
        <taxon>Fungi</taxon>
        <taxon>Dikarya</taxon>
        <taxon>Basidiomycota</taxon>
        <taxon>Agaricomycotina</taxon>
        <taxon>Agaricomycetes</taxon>
        <taxon>Agaricomycetidae</taxon>
        <taxon>Boletales</taxon>
        <taxon>Suillineae</taxon>
        <taxon>Suillaceae</taxon>
        <taxon>Suillus</taxon>
    </lineage>
</organism>
<proteinExistence type="predicted"/>
<dbReference type="SUPFAM" id="SSF48019">
    <property type="entry name" value="post-AAA+ oligomerization domain-like"/>
    <property type="match status" value="1"/>
</dbReference>
<dbReference type="OrthoDB" id="446168at2759"/>
<dbReference type="Pfam" id="PF08519">
    <property type="entry name" value="RFC1"/>
    <property type="match status" value="1"/>
</dbReference>
<dbReference type="GO" id="GO:0005663">
    <property type="term" value="C:DNA replication factor C complex"/>
    <property type="evidence" value="ECO:0007669"/>
    <property type="project" value="InterPro"/>
</dbReference>
<dbReference type="InParanoid" id="A0A0D0AAP0"/>
<evidence type="ECO:0000313" key="4">
    <source>
        <dbReference type="Proteomes" id="UP000054485"/>
    </source>
</evidence>
<name>A0A0D0AAP0_9AGAM</name>
<dbReference type="EMBL" id="KN835370">
    <property type="protein sequence ID" value="KIK38866.1"/>
    <property type="molecule type" value="Genomic_DNA"/>
</dbReference>
<sequence length="174" mass="19348">MLKQLELMDQAASSMSDADLVVALIHGPEQHWSLMPLHAVCSMVRPASFLFGPGGGYSGQNPMTFPQWLGQNSKQNKLNRQLGDVQVRIRLRVSGDKHEIRQSCVPALIPHVVKPLIDQGAAAVDDVVKRMDAEYYLSREDWDTVIELGVLDARKDSIVNKLIKPATKTSFTKK</sequence>
<dbReference type="GO" id="GO:0006260">
    <property type="term" value="P:DNA replication"/>
    <property type="evidence" value="ECO:0007669"/>
    <property type="project" value="UniProtKB-KW"/>
</dbReference>
<reference evidence="3 4" key="1">
    <citation type="submission" date="2014-04" db="EMBL/GenBank/DDBJ databases">
        <authorList>
            <consortium name="DOE Joint Genome Institute"/>
            <person name="Kuo A."/>
            <person name="Ruytinx J."/>
            <person name="Rineau F."/>
            <person name="Colpaert J."/>
            <person name="Kohler A."/>
            <person name="Nagy L.G."/>
            <person name="Floudas D."/>
            <person name="Copeland A."/>
            <person name="Barry K.W."/>
            <person name="Cichocki N."/>
            <person name="Veneault-Fourrey C."/>
            <person name="LaButti K."/>
            <person name="Lindquist E.A."/>
            <person name="Lipzen A."/>
            <person name="Lundell T."/>
            <person name="Morin E."/>
            <person name="Murat C."/>
            <person name="Sun H."/>
            <person name="Tunlid A."/>
            <person name="Henrissat B."/>
            <person name="Grigoriev I.V."/>
            <person name="Hibbett D.S."/>
            <person name="Martin F."/>
            <person name="Nordberg H.P."/>
            <person name="Cantor M.N."/>
            <person name="Hua S.X."/>
        </authorList>
    </citation>
    <scope>NUCLEOTIDE SEQUENCE [LARGE SCALE GENOMIC DNA]</scope>
    <source>
        <strain evidence="3 4">UH-Slu-Lm8-n1</strain>
    </source>
</reference>
<accession>A0A0D0AAP0</accession>
<gene>
    <name evidence="3" type="ORF">CY34DRAFT_14777</name>
</gene>
<evidence type="ECO:0000256" key="1">
    <source>
        <dbReference type="ARBA" id="ARBA00022705"/>
    </source>
</evidence>
<reference evidence="4" key="2">
    <citation type="submission" date="2015-01" db="EMBL/GenBank/DDBJ databases">
        <title>Evolutionary Origins and Diversification of the Mycorrhizal Mutualists.</title>
        <authorList>
            <consortium name="DOE Joint Genome Institute"/>
            <consortium name="Mycorrhizal Genomics Consortium"/>
            <person name="Kohler A."/>
            <person name="Kuo A."/>
            <person name="Nagy L.G."/>
            <person name="Floudas D."/>
            <person name="Copeland A."/>
            <person name="Barry K.W."/>
            <person name="Cichocki N."/>
            <person name="Veneault-Fourrey C."/>
            <person name="LaButti K."/>
            <person name="Lindquist E.A."/>
            <person name="Lipzen A."/>
            <person name="Lundell T."/>
            <person name="Morin E."/>
            <person name="Murat C."/>
            <person name="Riley R."/>
            <person name="Ohm R."/>
            <person name="Sun H."/>
            <person name="Tunlid A."/>
            <person name="Henrissat B."/>
            <person name="Grigoriev I.V."/>
            <person name="Hibbett D.S."/>
            <person name="Martin F."/>
        </authorList>
    </citation>
    <scope>NUCLEOTIDE SEQUENCE [LARGE SCALE GENOMIC DNA]</scope>
    <source>
        <strain evidence="4">UH-Slu-Lm8-n1</strain>
    </source>
</reference>
<dbReference type="HOGENOM" id="CLU_1559009_0_0_1"/>
<dbReference type="PANTHER" id="PTHR23389:SF6">
    <property type="entry name" value="REPLICATION FACTOR C SUBUNIT 1"/>
    <property type="match status" value="1"/>
</dbReference>